<feature type="signal peptide" evidence="2">
    <location>
        <begin position="1"/>
        <end position="17"/>
    </location>
</feature>
<name>A0A8H3GKW8_9AGAM</name>
<feature type="chain" id="PRO_5034856581" evidence="2">
    <location>
        <begin position="18"/>
        <end position="361"/>
    </location>
</feature>
<evidence type="ECO:0000313" key="3">
    <source>
        <dbReference type="EMBL" id="CAE6455862.1"/>
    </source>
</evidence>
<dbReference type="EMBL" id="CAJMWY010001020">
    <property type="protein sequence ID" value="CAE6455862.1"/>
    <property type="molecule type" value="Genomic_DNA"/>
</dbReference>
<sequence length="361" mass="39698">MMHYSLLIAALATSASGFVTKPSYTRGTLADGWDCSLKLAFKPKCGKFSSATYVNANSGIDLRKIKTAVVPFGDSWTAMNDSTGAYPPPPPVFLGTYSMAGGRASNGPTWTEYIANDTSSEVHPYAVGGAVTDLTLWPTAIARKININSFTNQTKIFLSQNNTWDPATTLYTIFFGINDYTYSKTQNLKTKIFLSQNNTWDPATTLYTIFFGINDYTYSKTDGFDILLKAAEVIRNQTELLIAAGAKNILTAGLYHNQTGSGPYKQALYDNLKTLRKQHPKINIAFADFFPLWNAINSSESNYGATFGYTNLTKCLTVDSSIVGACESPQTHLYWQSGHPSTCTHRLMADYIETVLDTCKS</sequence>
<dbReference type="PANTHER" id="PTHR22835">
    <property type="entry name" value="ZINC FINGER FYVE DOMAIN CONTAINING PROTEIN"/>
    <property type="match status" value="1"/>
</dbReference>
<proteinExistence type="inferred from homology"/>
<dbReference type="AlphaFoldDB" id="A0A8H3GKW8"/>
<dbReference type="Pfam" id="PF00657">
    <property type="entry name" value="Lipase_GDSL"/>
    <property type="match status" value="2"/>
</dbReference>
<accession>A0A8H3GKW8</accession>
<dbReference type="Proteomes" id="UP000663861">
    <property type="component" value="Unassembled WGS sequence"/>
</dbReference>
<dbReference type="InterPro" id="IPR001087">
    <property type="entry name" value="GDSL"/>
</dbReference>
<gene>
    <name evidence="3" type="ORF">RDB_LOCUS61483</name>
</gene>
<protein>
    <submittedName>
        <fullName evidence="3">Uncharacterized protein</fullName>
    </submittedName>
</protein>
<dbReference type="Gene3D" id="3.40.50.1110">
    <property type="entry name" value="SGNH hydrolase"/>
    <property type="match status" value="2"/>
</dbReference>
<organism evidence="3 4">
    <name type="scientific">Rhizoctonia solani</name>
    <dbReference type="NCBI Taxonomy" id="456999"/>
    <lineage>
        <taxon>Eukaryota</taxon>
        <taxon>Fungi</taxon>
        <taxon>Dikarya</taxon>
        <taxon>Basidiomycota</taxon>
        <taxon>Agaricomycotina</taxon>
        <taxon>Agaricomycetes</taxon>
        <taxon>Cantharellales</taxon>
        <taxon>Ceratobasidiaceae</taxon>
        <taxon>Rhizoctonia</taxon>
    </lineage>
</organism>
<keyword evidence="2" id="KW-0732">Signal</keyword>
<evidence type="ECO:0000256" key="2">
    <source>
        <dbReference type="SAM" id="SignalP"/>
    </source>
</evidence>
<evidence type="ECO:0000313" key="4">
    <source>
        <dbReference type="Proteomes" id="UP000663861"/>
    </source>
</evidence>
<evidence type="ECO:0000256" key="1">
    <source>
        <dbReference type="ARBA" id="ARBA00008668"/>
    </source>
</evidence>
<dbReference type="InterPro" id="IPR036514">
    <property type="entry name" value="SGNH_hydro_sf"/>
</dbReference>
<dbReference type="PANTHER" id="PTHR22835:SF659">
    <property type="entry name" value="GDSL LIPASE_ACYLHYDROLASE, PUTATIVE (AFU_ORTHOLOGUE AFUA_2G00510)-RELATED"/>
    <property type="match status" value="1"/>
</dbReference>
<comment type="similarity">
    <text evidence="1">Belongs to the 'GDSL' lipolytic enzyme family.</text>
</comment>
<reference evidence="3" key="1">
    <citation type="submission" date="2021-01" db="EMBL/GenBank/DDBJ databases">
        <authorList>
            <person name="Kaushik A."/>
        </authorList>
    </citation>
    <scope>NUCLEOTIDE SEQUENCE</scope>
    <source>
        <strain evidence="3">AG4-RS23</strain>
    </source>
</reference>
<dbReference type="SUPFAM" id="SSF52266">
    <property type="entry name" value="SGNH hydrolase"/>
    <property type="match status" value="1"/>
</dbReference>
<dbReference type="GO" id="GO:0016788">
    <property type="term" value="F:hydrolase activity, acting on ester bonds"/>
    <property type="evidence" value="ECO:0007669"/>
    <property type="project" value="InterPro"/>
</dbReference>
<comment type="caution">
    <text evidence="3">The sequence shown here is derived from an EMBL/GenBank/DDBJ whole genome shotgun (WGS) entry which is preliminary data.</text>
</comment>